<dbReference type="Proteomes" id="UP001139502">
    <property type="component" value="Unassembled WGS sequence"/>
</dbReference>
<dbReference type="CDD" id="cd00143">
    <property type="entry name" value="PP2Cc"/>
    <property type="match status" value="1"/>
</dbReference>
<feature type="compositionally biased region" description="Low complexity" evidence="1">
    <location>
        <begin position="307"/>
        <end position="324"/>
    </location>
</feature>
<feature type="compositionally biased region" description="Low complexity" evidence="1">
    <location>
        <begin position="276"/>
        <end position="288"/>
    </location>
</feature>
<keyword evidence="2" id="KW-0472">Membrane</keyword>
<name>A0A9X2HGE8_9MICC</name>
<keyword evidence="5" id="KW-1185">Reference proteome</keyword>
<dbReference type="Gene3D" id="3.60.40.10">
    <property type="entry name" value="PPM-type phosphatase domain"/>
    <property type="match status" value="1"/>
</dbReference>
<protein>
    <submittedName>
        <fullName evidence="4">Protein phosphatase 2C domain-containing protein</fullName>
    </submittedName>
</protein>
<comment type="caution">
    <text evidence="4">The sequence shown here is derived from an EMBL/GenBank/DDBJ whole genome shotgun (WGS) entry which is preliminary data.</text>
</comment>
<dbReference type="SMART" id="SM00331">
    <property type="entry name" value="PP2C_SIG"/>
    <property type="match status" value="1"/>
</dbReference>
<keyword evidence="2" id="KW-0812">Transmembrane</keyword>
<evidence type="ECO:0000259" key="3">
    <source>
        <dbReference type="PROSITE" id="PS51746"/>
    </source>
</evidence>
<organism evidence="4 5">
    <name type="scientific">Rothia santali</name>
    <dbReference type="NCBI Taxonomy" id="2949643"/>
    <lineage>
        <taxon>Bacteria</taxon>
        <taxon>Bacillati</taxon>
        <taxon>Actinomycetota</taxon>
        <taxon>Actinomycetes</taxon>
        <taxon>Micrococcales</taxon>
        <taxon>Micrococcaceae</taxon>
        <taxon>Rothia</taxon>
    </lineage>
</organism>
<gene>
    <name evidence="4" type="ORF">NBM05_12955</name>
</gene>
<proteinExistence type="predicted"/>
<evidence type="ECO:0000256" key="2">
    <source>
        <dbReference type="SAM" id="Phobius"/>
    </source>
</evidence>
<dbReference type="EMBL" id="JANAFB010000041">
    <property type="protein sequence ID" value="MCP3426889.1"/>
    <property type="molecule type" value="Genomic_DNA"/>
</dbReference>
<feature type="region of interest" description="Disordered" evidence="1">
    <location>
        <begin position="592"/>
        <end position="622"/>
    </location>
</feature>
<dbReference type="SMART" id="SM00332">
    <property type="entry name" value="PP2Cc"/>
    <property type="match status" value="1"/>
</dbReference>
<reference evidence="4" key="1">
    <citation type="submission" date="2022-06" db="EMBL/GenBank/DDBJ databases">
        <title>Rothia sp. isolated from sandalwood seedling.</title>
        <authorList>
            <person name="Tuikhar N."/>
            <person name="Kirdat K."/>
            <person name="Thorat V."/>
            <person name="Swetha P."/>
            <person name="Padma S."/>
            <person name="Sundararaj R."/>
            <person name="Yadav A."/>
        </authorList>
    </citation>
    <scope>NUCLEOTIDE SEQUENCE</scope>
    <source>
        <strain evidence="4">AR01</strain>
    </source>
</reference>
<evidence type="ECO:0000256" key="1">
    <source>
        <dbReference type="SAM" id="MobiDB-lite"/>
    </source>
</evidence>
<keyword evidence="2" id="KW-1133">Transmembrane helix</keyword>
<feature type="transmembrane region" description="Helical" evidence="2">
    <location>
        <begin position="501"/>
        <end position="522"/>
    </location>
</feature>
<sequence>MSIAFRYAARSDTGRVRSKNDDSAYTGRYLAVVADGMGGHVGGNVASASTVLDLTPLDRPGYEGTAGTYLADEIQTANIILNQLVRLNPLLAGMGTTCTALLVDGDELELAHIGDSRAYRLRGEDFEQMSTDHTFVQRLVEEGRIRPEDAESHPHKNVIMRVLGDTDASPELELRRVDARVGDRWLLCSDGLPGVVDNRTIEAVLKSTTDLQEICETLVDLTLDRGAPDNVTVAVVEIAAEADVLATPTSKLTAVAAAAGRDGVEPWADTRPQPAAPSASGGTPAGSHAAGGSGRPAPGPATPPRPGTATMPGRTTPPRFATPLPAGPGPAAGPSLTADPRSDAEPDAATPGPAPRPDDVSGSATPRRVAPWRRRLPRDEEDTVRHVIHRGAWRGDSFSDGVLNAMTQRSGIDLEDAEDQEQSSAAVLRNELDARPHLVVGAAEAATHTGAIPTVTDSTLQRRATMTETTKVTVGEDGELPEELLEELEEPQRKQRIGLTLFIWAFIAVLLAGVAWASLAWINTQYYVGESEGYVAVYRGVNQSVGPVHLSSVEERTDTHVSDLPEFSQARVDNGITASSLDDAQRIVSDLSLGAAGGPSAEPVPEGTVSEAPPTTPGGDGS</sequence>
<dbReference type="PROSITE" id="PS51746">
    <property type="entry name" value="PPM_2"/>
    <property type="match status" value="1"/>
</dbReference>
<dbReference type="AlphaFoldDB" id="A0A9X2HGE8"/>
<feature type="region of interest" description="Disordered" evidence="1">
    <location>
        <begin position="263"/>
        <end position="376"/>
    </location>
</feature>
<accession>A0A9X2HGE8</accession>
<feature type="domain" description="PPM-type phosphatase" evidence="3">
    <location>
        <begin position="6"/>
        <end position="238"/>
    </location>
</feature>
<dbReference type="Pfam" id="PF13672">
    <property type="entry name" value="PP2C_2"/>
    <property type="match status" value="1"/>
</dbReference>
<dbReference type="SUPFAM" id="SSF81606">
    <property type="entry name" value="PP2C-like"/>
    <property type="match status" value="1"/>
</dbReference>
<dbReference type="InterPro" id="IPR001932">
    <property type="entry name" value="PPM-type_phosphatase-like_dom"/>
</dbReference>
<evidence type="ECO:0000313" key="4">
    <source>
        <dbReference type="EMBL" id="MCP3426889.1"/>
    </source>
</evidence>
<feature type="compositionally biased region" description="Pro residues" evidence="1">
    <location>
        <begin position="297"/>
        <end position="306"/>
    </location>
</feature>
<evidence type="ECO:0000313" key="5">
    <source>
        <dbReference type="Proteomes" id="UP001139502"/>
    </source>
</evidence>
<dbReference type="RefSeq" id="WP_254168214.1">
    <property type="nucleotide sequence ID" value="NZ_JANAFB010000041.1"/>
</dbReference>
<dbReference type="InterPro" id="IPR036457">
    <property type="entry name" value="PPM-type-like_dom_sf"/>
</dbReference>